<reference evidence="3 4" key="1">
    <citation type="submission" date="2016-06" db="EMBL/GenBank/DDBJ databases">
        <authorList>
            <person name="Kjaerup R.B."/>
            <person name="Dalgaard T.S."/>
            <person name="Juul-Madsen H.R."/>
        </authorList>
    </citation>
    <scope>NUCLEOTIDE SEQUENCE [LARGE SCALE GENOMIC DNA]</scope>
    <source>
        <strain evidence="3 4">GCSL-Mp3</strain>
    </source>
</reference>
<dbReference type="GO" id="GO:0008832">
    <property type="term" value="F:dGTPase activity"/>
    <property type="evidence" value="ECO:0007669"/>
    <property type="project" value="TreeGrafter"/>
</dbReference>
<sequence>MNWEQLLSPKRLRNPTTSAKFDLDCNRNQYESDFGRVIFSPALRRMHDKTQVFPLNTNDNIHTRLTHSMEVMSVGYSLGIGICNHADFLKRISSLKGSFNKNIYRTIPVILKSSCLLHDIGNPPFGHFGETIIQNYFRELFEKNKTISSDMTSEERNDFINFDGNAQGFRVITKLQALNDLHGLNLTSASLASYLKYPNTNPPDKKRIETKKTGVFYSEKKYLEKVCKECGLINEADLFLRHPLSYLMEAADSICYSVIDIEDAFKKGIITLNDILEEFNKTKCKFEKENFDLSNNSLELINEAINYIDNTIKNTDGENKKNC</sequence>
<dbReference type="EMBL" id="LZEX01000006">
    <property type="protein sequence ID" value="OBU09921.1"/>
    <property type="molecule type" value="Genomic_DNA"/>
</dbReference>
<dbReference type="Gene3D" id="1.10.3210.10">
    <property type="entry name" value="Hypothetical protein af1432"/>
    <property type="match status" value="1"/>
</dbReference>
<dbReference type="InterPro" id="IPR006674">
    <property type="entry name" value="HD_domain"/>
</dbReference>
<feature type="domain" description="HD/PDEase" evidence="2">
    <location>
        <begin position="60"/>
        <end position="266"/>
    </location>
</feature>
<dbReference type="PANTHER" id="PTHR11373:SF32">
    <property type="entry name" value="DEOXYGUANOSINETRIPHOSPHATE TRIPHOSPHOHYDROLASE"/>
    <property type="match status" value="1"/>
</dbReference>
<dbReference type="Gene3D" id="1.10.3410.10">
    <property type="entry name" value="putative deoxyguanosinetriphosphate triphosphohydrolase like domain"/>
    <property type="match status" value="1"/>
</dbReference>
<evidence type="ECO:0000256" key="1">
    <source>
        <dbReference type="ARBA" id="ARBA00022801"/>
    </source>
</evidence>
<dbReference type="InterPro" id="IPR006261">
    <property type="entry name" value="dGTPase"/>
</dbReference>
<evidence type="ECO:0000313" key="4">
    <source>
        <dbReference type="Proteomes" id="UP000092247"/>
    </source>
</evidence>
<dbReference type="InterPro" id="IPR050135">
    <property type="entry name" value="dGTPase-like"/>
</dbReference>
<dbReference type="RefSeq" id="WP_067422286.1">
    <property type="nucleotide sequence ID" value="NZ_LZEX01000006.1"/>
</dbReference>
<dbReference type="InterPro" id="IPR003607">
    <property type="entry name" value="HD/PDEase_dom"/>
</dbReference>
<dbReference type="CDD" id="cd00077">
    <property type="entry name" value="HDc"/>
    <property type="match status" value="1"/>
</dbReference>
<dbReference type="PANTHER" id="PTHR11373">
    <property type="entry name" value="DEOXYNUCLEOSIDE TRIPHOSPHATE TRIPHOSPHOHYDROLASE"/>
    <property type="match status" value="1"/>
</dbReference>
<evidence type="ECO:0000259" key="2">
    <source>
        <dbReference type="SMART" id="SM00471"/>
    </source>
</evidence>
<keyword evidence="1" id="KW-0378">Hydrolase</keyword>
<comment type="caution">
    <text evidence="3">The sequence shown here is derived from an EMBL/GenBank/DDBJ whole genome shotgun (WGS) entry which is preliminary data.</text>
</comment>
<evidence type="ECO:0000313" key="3">
    <source>
        <dbReference type="EMBL" id="OBU09921.1"/>
    </source>
</evidence>
<name>A0A1B8HKS7_9GAMM</name>
<dbReference type="SUPFAM" id="SSF109604">
    <property type="entry name" value="HD-domain/PDEase-like"/>
    <property type="match status" value="1"/>
</dbReference>
<dbReference type="NCBIfam" id="TIGR01353">
    <property type="entry name" value="dGTP_triPase"/>
    <property type="match status" value="1"/>
</dbReference>
<dbReference type="InterPro" id="IPR023293">
    <property type="entry name" value="dGTP_triP_hydro_central_sf"/>
</dbReference>
<dbReference type="Pfam" id="PF01966">
    <property type="entry name" value="HD"/>
    <property type="match status" value="1"/>
</dbReference>
<dbReference type="Proteomes" id="UP000092247">
    <property type="component" value="Unassembled WGS sequence"/>
</dbReference>
<protein>
    <recommendedName>
        <fullName evidence="2">HD/PDEase domain-containing protein</fullName>
    </recommendedName>
</protein>
<organism evidence="3 4">
    <name type="scientific">Morganella psychrotolerans</name>
    <dbReference type="NCBI Taxonomy" id="368603"/>
    <lineage>
        <taxon>Bacteria</taxon>
        <taxon>Pseudomonadati</taxon>
        <taxon>Pseudomonadota</taxon>
        <taxon>Gammaproteobacteria</taxon>
        <taxon>Enterobacterales</taxon>
        <taxon>Morganellaceae</taxon>
        <taxon>Morganella</taxon>
    </lineage>
</organism>
<dbReference type="AlphaFoldDB" id="A0A1B8HKS7"/>
<proteinExistence type="predicted"/>
<dbReference type="GO" id="GO:0006203">
    <property type="term" value="P:dGTP catabolic process"/>
    <property type="evidence" value="ECO:0007669"/>
    <property type="project" value="TreeGrafter"/>
</dbReference>
<accession>A0A1B8HKS7</accession>
<gene>
    <name evidence="3" type="ORF">AYY17_17000</name>
</gene>
<dbReference type="SMART" id="SM00471">
    <property type="entry name" value="HDc"/>
    <property type="match status" value="1"/>
</dbReference>